<keyword evidence="3 13" id="KW-0813">Transport</keyword>
<evidence type="ECO:0000256" key="9">
    <source>
        <dbReference type="ARBA" id="ARBA00023136"/>
    </source>
</evidence>
<dbReference type="GO" id="GO:0005886">
    <property type="term" value="C:plasma membrane"/>
    <property type="evidence" value="ECO:0007669"/>
    <property type="project" value="TreeGrafter"/>
</dbReference>
<dbReference type="Proteomes" id="UP000887540">
    <property type="component" value="Unplaced"/>
</dbReference>
<organism evidence="15 16">
    <name type="scientific">Acrobeloides nanus</name>
    <dbReference type="NCBI Taxonomy" id="290746"/>
    <lineage>
        <taxon>Eukaryota</taxon>
        <taxon>Metazoa</taxon>
        <taxon>Ecdysozoa</taxon>
        <taxon>Nematoda</taxon>
        <taxon>Chromadorea</taxon>
        <taxon>Rhabditida</taxon>
        <taxon>Tylenchina</taxon>
        <taxon>Cephalobomorpha</taxon>
        <taxon>Cephaloboidea</taxon>
        <taxon>Cephalobidae</taxon>
        <taxon>Acrobeloides</taxon>
    </lineage>
</organism>
<keyword evidence="9 14" id="KW-0472">Membrane</keyword>
<evidence type="ECO:0000256" key="13">
    <source>
        <dbReference type="RuleBase" id="RU000679"/>
    </source>
</evidence>
<dbReference type="GO" id="GO:0015280">
    <property type="term" value="F:ligand-gated sodium channel activity"/>
    <property type="evidence" value="ECO:0007669"/>
    <property type="project" value="TreeGrafter"/>
</dbReference>
<evidence type="ECO:0000256" key="3">
    <source>
        <dbReference type="ARBA" id="ARBA00022448"/>
    </source>
</evidence>
<dbReference type="PANTHER" id="PTHR11690">
    <property type="entry name" value="AMILORIDE-SENSITIVE SODIUM CHANNEL-RELATED"/>
    <property type="match status" value="1"/>
</dbReference>
<evidence type="ECO:0000256" key="10">
    <source>
        <dbReference type="ARBA" id="ARBA00023180"/>
    </source>
</evidence>
<evidence type="ECO:0000256" key="5">
    <source>
        <dbReference type="ARBA" id="ARBA00022692"/>
    </source>
</evidence>
<evidence type="ECO:0000256" key="6">
    <source>
        <dbReference type="ARBA" id="ARBA00022989"/>
    </source>
</evidence>
<keyword evidence="6 14" id="KW-1133">Transmembrane helix</keyword>
<evidence type="ECO:0000256" key="14">
    <source>
        <dbReference type="SAM" id="Phobius"/>
    </source>
</evidence>
<keyword evidence="4 13" id="KW-0894">Sodium channel</keyword>
<feature type="transmembrane region" description="Helical" evidence="14">
    <location>
        <begin position="41"/>
        <end position="62"/>
    </location>
</feature>
<keyword evidence="8 13" id="KW-0406">Ion transport</keyword>
<name>A0A914ELU5_9BILA</name>
<dbReference type="PRINTS" id="PR01078">
    <property type="entry name" value="AMINACHANNEL"/>
</dbReference>
<accession>A0A914ELU5</accession>
<dbReference type="AlphaFoldDB" id="A0A914ELU5"/>
<dbReference type="PANTHER" id="PTHR11690:SF282">
    <property type="entry name" value="DEGENERIN-LIKE PROTEIN ASIC-1"/>
    <property type="match status" value="1"/>
</dbReference>
<comment type="similarity">
    <text evidence="2 13">Belongs to the amiloride-sensitive sodium channel (TC 1.A.6) family.</text>
</comment>
<keyword evidence="10" id="KW-0325">Glycoprotein</keyword>
<dbReference type="Pfam" id="PF00858">
    <property type="entry name" value="ASC"/>
    <property type="match status" value="2"/>
</dbReference>
<keyword evidence="7" id="KW-0915">Sodium</keyword>
<evidence type="ECO:0000256" key="12">
    <source>
        <dbReference type="ARBA" id="ARBA00023303"/>
    </source>
</evidence>
<dbReference type="WBParaSite" id="ACRNAN_scaffold9341.g6438.t1">
    <property type="protein sequence ID" value="ACRNAN_scaffold9341.g6438.t1"/>
    <property type="gene ID" value="ACRNAN_scaffold9341.g6438"/>
</dbReference>
<dbReference type="InterPro" id="IPR001873">
    <property type="entry name" value="ENaC"/>
</dbReference>
<proteinExistence type="inferred from homology"/>
<evidence type="ECO:0000256" key="11">
    <source>
        <dbReference type="ARBA" id="ARBA00023201"/>
    </source>
</evidence>
<keyword evidence="12 13" id="KW-0407">Ion channel</keyword>
<keyword evidence="15" id="KW-1185">Reference proteome</keyword>
<evidence type="ECO:0000313" key="16">
    <source>
        <dbReference type="WBParaSite" id="ACRNAN_scaffold9341.g6438.t1"/>
    </source>
</evidence>
<evidence type="ECO:0000256" key="7">
    <source>
        <dbReference type="ARBA" id="ARBA00023053"/>
    </source>
</evidence>
<sequence length="758" mass="86352">MAQRSPQFCKGVGDSFSEFAEQTSAHAIPRAYNSRSCFKKILWLLLFFICFSAFSFQAVLIIQRFLRNDIIVGVEMKFENIPFPSVTVCNLNPYKNSLARTLGPVQDTLQAFDNAIEKSHDMLAGRRKRSTTQQIAVLTTCTLSTDFLYYPSADGMFSCICVQSLQNGHTYECSTTEGWQENYCTGCDLEHGICQMVDKDHPNGYHNTWPCLCKMDYETSSNFCVLQEFDEIHARWPLTLRETSCTCNSTETTLCEPLAQNSISPQRCYCAAPQHGTPYCARITEWYRSKCSECSWEGECLKSYVPQHMLDYQQQCLCHGENKCIAFEEKEVASSTTTTVRVRRQIQRLYEKIFNRFDGLLAVYSICNCDSRNNCQALKDASNGTVCLCFYNRKNSQIWPCYPPKMWAERKCVKCSPLGDCTYSEREGNLPCVCAPVIRMCVRIEEGIAEEVSRYVNESGAGAVQIRDEVEELFVLGNKIPKIWEITTTEMPMPKEIKEKEKETAYGLKGISDPIALKAKANENLVFAVSALNESDKSRLSYTKKEFLTKCSFNGRPCSVENDFSVYIDPTFGNCFTFNYNSSENMTSERAGPSYGLRFQVFVNISGYYLPTTEAAGVRLTVHAPDEQPFPDTHGFSAPTGFVSSFAIRLKRVTRLPQPYGDCRTDVKTDEYIYKDKNYTTEGCQRTCMQRYLCQMCGCGDPRFPPYLHYKNCPVDDAKLRDCLRKEIKNAVRDKCECKQPCSQQVFSVSYSCARYDR</sequence>
<evidence type="ECO:0000313" key="15">
    <source>
        <dbReference type="Proteomes" id="UP000887540"/>
    </source>
</evidence>
<keyword evidence="5 13" id="KW-0812">Transmembrane</keyword>
<protein>
    <submittedName>
        <fullName evidence="16">Degenerin</fullName>
    </submittedName>
</protein>
<dbReference type="Gene3D" id="2.60.470.10">
    <property type="entry name" value="Acid-sensing ion channels like domains"/>
    <property type="match status" value="1"/>
</dbReference>
<evidence type="ECO:0000256" key="1">
    <source>
        <dbReference type="ARBA" id="ARBA00004141"/>
    </source>
</evidence>
<reference evidence="16" key="1">
    <citation type="submission" date="2022-11" db="UniProtKB">
        <authorList>
            <consortium name="WormBaseParasite"/>
        </authorList>
    </citation>
    <scope>IDENTIFICATION</scope>
</reference>
<comment type="subcellular location">
    <subcellularLocation>
        <location evidence="1">Membrane</location>
        <topology evidence="1">Multi-pass membrane protein</topology>
    </subcellularLocation>
</comment>
<evidence type="ECO:0000256" key="4">
    <source>
        <dbReference type="ARBA" id="ARBA00022461"/>
    </source>
</evidence>
<keyword evidence="11 13" id="KW-0739">Sodium transport</keyword>
<evidence type="ECO:0000256" key="8">
    <source>
        <dbReference type="ARBA" id="ARBA00023065"/>
    </source>
</evidence>
<evidence type="ECO:0000256" key="2">
    <source>
        <dbReference type="ARBA" id="ARBA00007193"/>
    </source>
</evidence>